<feature type="region of interest" description="Disordered" evidence="1">
    <location>
        <begin position="544"/>
        <end position="566"/>
    </location>
</feature>
<feature type="compositionally biased region" description="Basic and acidic residues" evidence="1">
    <location>
        <begin position="941"/>
        <end position="950"/>
    </location>
</feature>
<feature type="compositionally biased region" description="Polar residues" evidence="1">
    <location>
        <begin position="323"/>
        <end position="335"/>
    </location>
</feature>
<gene>
    <name evidence="2" type="ORF">APICC_08610</name>
</gene>
<accession>A0A2A3E4G0</accession>
<feature type="compositionally biased region" description="Basic and acidic residues" evidence="1">
    <location>
        <begin position="960"/>
        <end position="977"/>
    </location>
</feature>
<dbReference type="EMBL" id="KZ288379">
    <property type="protein sequence ID" value="PBC26617.1"/>
    <property type="molecule type" value="Genomic_DNA"/>
</dbReference>
<dbReference type="Proteomes" id="UP000242457">
    <property type="component" value="Unassembled WGS sequence"/>
</dbReference>
<evidence type="ECO:0000256" key="1">
    <source>
        <dbReference type="SAM" id="MobiDB-lite"/>
    </source>
</evidence>
<feature type="region of interest" description="Disordered" evidence="1">
    <location>
        <begin position="1002"/>
        <end position="1146"/>
    </location>
</feature>
<feature type="region of interest" description="Disordered" evidence="1">
    <location>
        <begin position="630"/>
        <end position="654"/>
    </location>
</feature>
<proteinExistence type="predicted"/>
<feature type="compositionally biased region" description="Basic and acidic residues" evidence="1">
    <location>
        <begin position="214"/>
        <end position="224"/>
    </location>
</feature>
<feature type="region of interest" description="Disordered" evidence="1">
    <location>
        <begin position="759"/>
        <end position="977"/>
    </location>
</feature>
<evidence type="ECO:0000313" key="3">
    <source>
        <dbReference type="Proteomes" id="UP000242457"/>
    </source>
</evidence>
<feature type="region of interest" description="Disordered" evidence="1">
    <location>
        <begin position="462"/>
        <end position="521"/>
    </location>
</feature>
<feature type="region of interest" description="Disordered" evidence="1">
    <location>
        <begin position="1209"/>
        <end position="1246"/>
    </location>
</feature>
<feature type="compositionally biased region" description="Basic and acidic residues" evidence="1">
    <location>
        <begin position="908"/>
        <end position="917"/>
    </location>
</feature>
<feature type="compositionally biased region" description="Basic and acidic residues" evidence="1">
    <location>
        <begin position="808"/>
        <end position="846"/>
    </location>
</feature>
<feature type="compositionally biased region" description="Polar residues" evidence="1">
    <location>
        <begin position="503"/>
        <end position="521"/>
    </location>
</feature>
<feature type="compositionally biased region" description="Basic and acidic residues" evidence="1">
    <location>
        <begin position="345"/>
        <end position="388"/>
    </location>
</feature>
<feature type="region of interest" description="Disordered" evidence="1">
    <location>
        <begin position="295"/>
        <end position="388"/>
    </location>
</feature>
<feature type="compositionally biased region" description="Polar residues" evidence="1">
    <location>
        <begin position="225"/>
        <end position="246"/>
    </location>
</feature>
<sequence length="1373" mass="156861">MKERKLEISFGLVMVEINMRVKIGRLIRFAFLPSINPERQQIQAIHLRWKRDPFKLRLLSEIPVGNIFSGINGIRSVDFFPAFSNFIGNDQEGDEVRKDDAGTLDIQRAPPMMCPVTIDRPVRTPPLKVRVSLDFFRSLPLHRGKMVEFLYYIILNITSLYENYILSLTKNASSLEDGGVAVGSRVERIENEEQEEDYEGEDEYEDELKAVAESHEAMSRDDTRNSNVSAAPSTPGISDRISSPSKNFDSREVIAVNNSSDEDVASNEAITDEIVDKYDQEVVELVKYKKERNWNHGEGNRTKTKRVPTVKKELSTQKEILIGSSNETQVSSKSEPPSEGTVNRLNEELEPVRRRNVVEPVKSERSRGEDEIVADDDRYSRRSDAKKLDKRQETALKDLKSYLLAGYATKQKLRKLGTQEDALLDDLLQLLTKLAEDPRRWERLHKLLVNREDELKLSRDELEPDKRSYQPTLNLFSTESTNESRKSRKKSKKKKKKPKHRLSTTPLTSVPATPPLLTTTEIPWQTTPVQWRLIAERLFGPPWEQDVHGETEQGTSHSSPQSPRSLTSIRDLIEEDKSNGKPKTFPPDRKPILANQVSELGNKRLMRFGKIGNRQPGHVQQRREFASVYDRPSDPERMPDYDIPENPYHRPRYDQLSPASREFLREEDYRGDLNVQSDGYPIDREYEQRDFRLSKSWPDLSYGGYDPPWRTLEERPPLPLTSEKWSWRQPPNKYWPHRVNFPPVEKNYWSAFRNQGEGEQVSASSEKTWEQQRNVHRSWNRDRSSWPGEKALKPVGISSWQQQAVETRPVKSYDRDEGNGVWEKSKNRSEASKSSSAKEEGEEKGRPQITMKTWNSLTSDPATWPHKLPGAKPWPKDENGKSYNPNADLVKKLGLDKQNGAPWSSEKSGGERKKEGEEASSAAYKGRSEDSMKSPWPLLSDPKRPNEWAKAESVQADDSNAWRRKYEGKKSAWRTDEEAGLPKIQSVGAWVMAADQSTWKPYQIKPMEPSDETRRWSAKPLNGRSASWAERSNDSWMDRRDDLKVKGEEWLAKTPQSSSSSSSSWISKIQGGGEKSSWAVRGGGSWSTKSNESWNESKTSEDKLAGGDSWPVKAKDEDPNDGWARKSGERTGWGAKSPNDLSPWQQKMNEEWSYGKTSSTGTWPGKWKQFAYHRVTAMPISKPGTTADAASSKSKNNAFVAVSAVSSPRYGGSEWRKNEEDARNESERRGGEEQERSGNQVQVGLERPIYAWKKDTSKANGTDPLENQLEALRQIDFWSYKENEAEILGEIDPPRPSCFRIKEIDVNESNHGDDVLDPQEQLDHGHDASSRAPDHRQWERLARNQSTDDLDEIDRGSIPRSLILPNGYPLCID</sequence>
<feature type="compositionally biased region" description="Basic and acidic residues" evidence="1">
    <location>
        <begin position="1031"/>
        <end position="1051"/>
    </location>
</feature>
<protein>
    <submittedName>
        <fullName evidence="2">Uncharacterized protein</fullName>
    </submittedName>
</protein>
<feature type="compositionally biased region" description="Polar residues" evidence="1">
    <location>
        <begin position="469"/>
        <end position="481"/>
    </location>
</feature>
<feature type="region of interest" description="Disordered" evidence="1">
    <location>
        <begin position="214"/>
        <end position="246"/>
    </location>
</feature>
<reference evidence="2 3" key="1">
    <citation type="submission" date="2014-07" db="EMBL/GenBank/DDBJ databases">
        <title>Genomic and transcriptomic analysis on Apis cerana provide comprehensive insights into honey bee biology.</title>
        <authorList>
            <person name="Diao Q."/>
            <person name="Sun L."/>
            <person name="Zheng H."/>
            <person name="Zheng H."/>
            <person name="Xu S."/>
            <person name="Wang S."/>
            <person name="Zeng Z."/>
            <person name="Hu F."/>
            <person name="Su S."/>
            <person name="Wu J."/>
        </authorList>
    </citation>
    <scope>NUCLEOTIDE SEQUENCE [LARGE SCALE GENOMIC DNA]</scope>
    <source>
        <tissue evidence="2">Pupae without intestine</tissue>
    </source>
</reference>
<feature type="compositionally biased region" description="Polar residues" evidence="1">
    <location>
        <begin position="850"/>
        <end position="861"/>
    </location>
</feature>
<feature type="compositionally biased region" description="Polar residues" evidence="1">
    <location>
        <begin position="1086"/>
        <end position="1097"/>
    </location>
</feature>
<feature type="compositionally biased region" description="Polar residues" evidence="1">
    <location>
        <begin position="552"/>
        <end position="566"/>
    </location>
</feature>
<feature type="compositionally biased region" description="Basic residues" evidence="1">
    <location>
        <begin position="486"/>
        <end position="502"/>
    </location>
</feature>
<dbReference type="OrthoDB" id="6765325at2759"/>
<feature type="compositionally biased region" description="Basic and acidic residues" evidence="1">
    <location>
        <begin position="1214"/>
        <end position="1236"/>
    </location>
</feature>
<feature type="compositionally biased region" description="Basic and acidic residues" evidence="1">
    <location>
        <begin position="630"/>
        <end position="640"/>
    </location>
</feature>
<keyword evidence="3" id="KW-1185">Reference proteome</keyword>
<evidence type="ECO:0000313" key="2">
    <source>
        <dbReference type="EMBL" id="PBC26617.1"/>
    </source>
</evidence>
<feature type="compositionally biased region" description="Basic and acidic residues" evidence="1">
    <location>
        <begin position="1113"/>
        <end position="1129"/>
    </location>
</feature>
<organism evidence="2 3">
    <name type="scientific">Apis cerana cerana</name>
    <name type="common">Oriental honeybee</name>
    <dbReference type="NCBI Taxonomy" id="94128"/>
    <lineage>
        <taxon>Eukaryota</taxon>
        <taxon>Metazoa</taxon>
        <taxon>Ecdysozoa</taxon>
        <taxon>Arthropoda</taxon>
        <taxon>Hexapoda</taxon>
        <taxon>Insecta</taxon>
        <taxon>Pterygota</taxon>
        <taxon>Neoptera</taxon>
        <taxon>Endopterygota</taxon>
        <taxon>Hymenoptera</taxon>
        <taxon>Apocrita</taxon>
        <taxon>Aculeata</taxon>
        <taxon>Apoidea</taxon>
        <taxon>Anthophila</taxon>
        <taxon>Apidae</taxon>
        <taxon>Apis</taxon>
    </lineage>
</organism>
<name>A0A2A3E4G0_APICC</name>
<feature type="region of interest" description="Disordered" evidence="1">
    <location>
        <begin position="1308"/>
        <end position="1338"/>
    </location>
</feature>
<feature type="compositionally biased region" description="Basic and acidic residues" evidence="1">
    <location>
        <begin position="1321"/>
        <end position="1338"/>
    </location>
</feature>